<keyword evidence="1" id="KW-0472">Membrane</keyword>
<protein>
    <submittedName>
        <fullName evidence="2">Uncharacterized protein</fullName>
    </submittedName>
</protein>
<name>A0A146K1X5_9EUKA</name>
<dbReference type="AlphaFoldDB" id="A0A146K1X5"/>
<feature type="transmembrane region" description="Helical" evidence="1">
    <location>
        <begin position="484"/>
        <end position="506"/>
    </location>
</feature>
<proteinExistence type="predicted"/>
<feature type="non-terminal residue" evidence="2">
    <location>
        <position position="1"/>
    </location>
</feature>
<keyword evidence="1" id="KW-1133">Transmembrane helix</keyword>
<feature type="transmembrane region" description="Helical" evidence="1">
    <location>
        <begin position="526"/>
        <end position="550"/>
    </location>
</feature>
<dbReference type="EMBL" id="GDID01006158">
    <property type="protein sequence ID" value="JAP90448.1"/>
    <property type="molecule type" value="Transcribed_RNA"/>
</dbReference>
<sequence>NPLWSLVQNSDLISFASEYKQLYTDFTSGSIQYTKIFDLPFAIPLIAFGALPIIFAILSFAFCFVGCPSVLCCNSYSRFHKQNKRLQTECDQILQQNGENAVGALPSHFITQQSQRVPYEHRQLVQSKIQQITPRRNRAFKSAKTQKFFYFIWYTSLLTYLLSIIYVGIGISSIIKIPENSVSMVQKQIPRLETIVDASVAHIDPFINYAFGSEYNLCESFIKDSATSFSAKAASFKADYLSGIAVIKELLASATKLDQDLAAWLGGVLFGELSAVDTANSKRIIEQLQKLNQQFSSIMTLVNKALPQSLSLPPIKSLSDILSTLGNPQLEAVVNTLLTFDLLVPDYKLLAESILNVVPMISNFKSYLVGDETSLLAIANISIAGYETIINNALIPTINSVVDAMVDLSTKYKIAETIVELKSITFTTLLDQMMNDSCTLLWCNMIPANYIETLSSTLQTIVPSFMKTFVTFDSVQSVQTMYSAIMYCTVLIVPVIVFIAAFFCMVKKQKCCSACMVCCCPCPCSLLTALFCLILLVLSIVPSGVIYPILNQLSNQPEKLINSSLLAMPSFVSNNQTLSVTLPASAMYSYTPISIDYSSWDSIKATEFNITLTNPIPTSWTSISFDANLEQMLLGTSLETALNRVVSYINTNILGDTITISLKNLSLTNLFNIDKEFALLNALQINEKPITTFMFDFLTEKLSLLLNDTLPFLYNFGLLDDSEPLVAGQVATFINSFMDIGTLMATTLQNLQSVYCQAKGFDDYIGGTVSAFYQQITNDLTDISNSNTPGGTITIAQKIITLEEMVLTAYHETKAMADNVAKPNAQTQITDLLQEADFATKKSNMLAIATITLDSALSDRSGALSPSQKQIIENVLNSRGIAFLTTDPWLPDAYDFYKTYYNSLHTAITNLDPSTDFATQISKILNLEELMTAQIYTTIQEINDEFVGAQAINDCDTGVVLNASAALYFKNQIADDMYNFVKAELNNLLQSIIDPTKQFSMAFQNAKLISNVSQMMDTSLNAVDGLLTSNSSVLSSKLFGIPLAIIKETFELTTGWIDMFSFAVYLSFLFFFCGSMFMAFSYGYVKLSTEERKWAKKYGYKYRDKVKVCGKERQSPLIAENVVRYTDEPQLLQYARQQ</sequence>
<feature type="transmembrane region" description="Helical" evidence="1">
    <location>
        <begin position="148"/>
        <end position="169"/>
    </location>
</feature>
<evidence type="ECO:0000313" key="2">
    <source>
        <dbReference type="EMBL" id="JAP90448.1"/>
    </source>
</evidence>
<feature type="transmembrane region" description="Helical" evidence="1">
    <location>
        <begin position="1062"/>
        <end position="1085"/>
    </location>
</feature>
<evidence type="ECO:0000256" key="1">
    <source>
        <dbReference type="SAM" id="Phobius"/>
    </source>
</evidence>
<reference evidence="2" key="1">
    <citation type="submission" date="2015-07" db="EMBL/GenBank/DDBJ databases">
        <title>Adaptation to a free-living lifestyle via gene acquisitions in the diplomonad Trepomonas sp. PC1.</title>
        <authorList>
            <person name="Xu F."/>
            <person name="Jerlstrom-Hultqvist J."/>
            <person name="Kolisko M."/>
            <person name="Simpson A.G.B."/>
            <person name="Roger A.J."/>
            <person name="Svard S.G."/>
            <person name="Andersson J.O."/>
        </authorList>
    </citation>
    <scope>NUCLEOTIDE SEQUENCE</scope>
    <source>
        <strain evidence="2">PC1</strain>
    </source>
</reference>
<feature type="transmembrane region" description="Helical" evidence="1">
    <location>
        <begin position="43"/>
        <end position="76"/>
    </location>
</feature>
<gene>
    <name evidence="2" type="ORF">TPC1_30057</name>
</gene>
<keyword evidence="1" id="KW-0812">Transmembrane</keyword>
<organism evidence="2">
    <name type="scientific">Trepomonas sp. PC1</name>
    <dbReference type="NCBI Taxonomy" id="1076344"/>
    <lineage>
        <taxon>Eukaryota</taxon>
        <taxon>Metamonada</taxon>
        <taxon>Diplomonadida</taxon>
        <taxon>Hexamitidae</taxon>
        <taxon>Hexamitinae</taxon>
        <taxon>Trepomonas</taxon>
    </lineage>
</organism>
<accession>A0A146K1X5</accession>